<protein>
    <submittedName>
        <fullName evidence="1">Uncharacterized protein</fullName>
    </submittedName>
</protein>
<sequence length="90" mass="10563">MGDYDRIFVREALGGGAGMPKTLIMLIQPLYVLSFHHSSIHNHWIFSFNFNSFINKDKEESVVSSFFSVRRTSQPLLLMRIERVTFYDKF</sequence>
<dbReference type="EMBL" id="CM007893">
    <property type="protein sequence ID" value="OTG28319.1"/>
    <property type="molecule type" value="Genomic_DNA"/>
</dbReference>
<dbReference type="InParanoid" id="A0A251UZ68"/>
<name>A0A251UZ68_HELAN</name>
<dbReference type="Proteomes" id="UP000215914">
    <property type="component" value="Chromosome 4"/>
</dbReference>
<evidence type="ECO:0000313" key="1">
    <source>
        <dbReference type="EMBL" id="OTG28319.1"/>
    </source>
</evidence>
<proteinExistence type="predicted"/>
<dbReference type="AlphaFoldDB" id="A0A251UZ68"/>
<evidence type="ECO:0000313" key="2">
    <source>
        <dbReference type="Proteomes" id="UP000215914"/>
    </source>
</evidence>
<reference evidence="2" key="1">
    <citation type="journal article" date="2017" name="Nature">
        <title>The sunflower genome provides insights into oil metabolism, flowering and Asterid evolution.</title>
        <authorList>
            <person name="Badouin H."/>
            <person name="Gouzy J."/>
            <person name="Grassa C.J."/>
            <person name="Murat F."/>
            <person name="Staton S.E."/>
            <person name="Cottret L."/>
            <person name="Lelandais-Briere C."/>
            <person name="Owens G.L."/>
            <person name="Carrere S."/>
            <person name="Mayjonade B."/>
            <person name="Legrand L."/>
            <person name="Gill N."/>
            <person name="Kane N.C."/>
            <person name="Bowers J.E."/>
            <person name="Hubner S."/>
            <person name="Bellec A."/>
            <person name="Berard A."/>
            <person name="Berges H."/>
            <person name="Blanchet N."/>
            <person name="Boniface M.C."/>
            <person name="Brunel D."/>
            <person name="Catrice O."/>
            <person name="Chaidir N."/>
            <person name="Claudel C."/>
            <person name="Donnadieu C."/>
            <person name="Faraut T."/>
            <person name="Fievet G."/>
            <person name="Helmstetter N."/>
            <person name="King M."/>
            <person name="Knapp S.J."/>
            <person name="Lai Z."/>
            <person name="Le Paslier M.C."/>
            <person name="Lippi Y."/>
            <person name="Lorenzon L."/>
            <person name="Mandel J.R."/>
            <person name="Marage G."/>
            <person name="Marchand G."/>
            <person name="Marquand E."/>
            <person name="Bret-Mestries E."/>
            <person name="Morien E."/>
            <person name="Nambeesan S."/>
            <person name="Nguyen T."/>
            <person name="Pegot-Espagnet P."/>
            <person name="Pouilly N."/>
            <person name="Raftis F."/>
            <person name="Sallet E."/>
            <person name="Schiex T."/>
            <person name="Thomas J."/>
            <person name="Vandecasteele C."/>
            <person name="Vares D."/>
            <person name="Vear F."/>
            <person name="Vautrin S."/>
            <person name="Crespi M."/>
            <person name="Mangin B."/>
            <person name="Burke J.M."/>
            <person name="Salse J."/>
            <person name="Munos S."/>
            <person name="Vincourt P."/>
            <person name="Rieseberg L.H."/>
            <person name="Langlade N.B."/>
        </authorList>
    </citation>
    <scope>NUCLEOTIDE SEQUENCE [LARGE SCALE GENOMIC DNA]</scope>
    <source>
        <strain evidence="2">cv. SF193</strain>
    </source>
</reference>
<accession>A0A251UZ68</accession>
<gene>
    <name evidence="1" type="ORF">HannXRQ_Chr04g0109931</name>
</gene>
<keyword evidence="2" id="KW-1185">Reference proteome</keyword>
<organism evidence="1 2">
    <name type="scientific">Helianthus annuus</name>
    <name type="common">Common sunflower</name>
    <dbReference type="NCBI Taxonomy" id="4232"/>
    <lineage>
        <taxon>Eukaryota</taxon>
        <taxon>Viridiplantae</taxon>
        <taxon>Streptophyta</taxon>
        <taxon>Embryophyta</taxon>
        <taxon>Tracheophyta</taxon>
        <taxon>Spermatophyta</taxon>
        <taxon>Magnoliopsida</taxon>
        <taxon>eudicotyledons</taxon>
        <taxon>Gunneridae</taxon>
        <taxon>Pentapetalae</taxon>
        <taxon>asterids</taxon>
        <taxon>campanulids</taxon>
        <taxon>Asterales</taxon>
        <taxon>Asteraceae</taxon>
        <taxon>Asteroideae</taxon>
        <taxon>Heliantheae alliance</taxon>
        <taxon>Heliantheae</taxon>
        <taxon>Helianthus</taxon>
    </lineage>
</organism>